<dbReference type="InterPro" id="IPR045079">
    <property type="entry name" value="Oxoprolinase-like"/>
</dbReference>
<dbReference type="AlphaFoldDB" id="A0A381XBK5"/>
<sequence length="479" mass="49496">MIDLFIGVDVGGTNTDAVLMDGVNLLAKAKLPTTSDVTSGVVASLEEVLAQRQPNGSINGVMVGTTHFTNALLERKELTPTAVLRLALPATTLLPPLVDWPAPLREAIGGFSYMVSGGHEFDGREISPFSASEVASAAKKMKRQGVQAVAISGVFSPVNTVHESEAAEVIRREAPGLRIALSHENGRIGLLERENAAVLNACLGEVAVRTIAAIQDAIKSLGLDAPLYMSQNDGTLMDAEFASRFPVLTISSGPTNSMRGAAFLSGVSDGIVVDVGGTSTDVGALVKGFPREAAVAVSIAGIRTNFRMPDVLSIPLGGGTVIQKKPFSIGPNSVGYRLTEEALVFGGNALTGTDIAVAAGLARLGDPTLLQGLERSFLEQASQEIQRRMETAIDQVKVSSSDVPIILVGGGSILAGDSLSGASQVLRPEHGDVANAIGAAIAQVGGQVERVYSLESTSRQDARADARAEAVSKAIAAGA</sequence>
<evidence type="ECO:0000259" key="2">
    <source>
        <dbReference type="Pfam" id="PF05378"/>
    </source>
</evidence>
<gene>
    <name evidence="3" type="ORF">METZ01_LOCUS114983</name>
</gene>
<evidence type="ECO:0008006" key="4">
    <source>
        <dbReference type="Google" id="ProtNLM"/>
    </source>
</evidence>
<dbReference type="Gene3D" id="3.30.420.40">
    <property type="match status" value="1"/>
</dbReference>
<reference evidence="3" key="1">
    <citation type="submission" date="2018-05" db="EMBL/GenBank/DDBJ databases">
        <authorList>
            <person name="Lanie J.A."/>
            <person name="Ng W.-L."/>
            <person name="Kazmierczak K.M."/>
            <person name="Andrzejewski T.M."/>
            <person name="Davidsen T.M."/>
            <person name="Wayne K.J."/>
            <person name="Tettelin H."/>
            <person name="Glass J.I."/>
            <person name="Rusch D."/>
            <person name="Podicherti R."/>
            <person name="Tsui H.-C.T."/>
            <person name="Winkler M.E."/>
        </authorList>
    </citation>
    <scope>NUCLEOTIDE SEQUENCE</scope>
</reference>
<protein>
    <recommendedName>
        <fullName evidence="4">Hydantoinase/oxoprolinase N-terminal domain-containing protein</fullName>
    </recommendedName>
</protein>
<feature type="non-terminal residue" evidence="3">
    <location>
        <position position="479"/>
    </location>
</feature>
<dbReference type="InterPro" id="IPR043129">
    <property type="entry name" value="ATPase_NBD"/>
</dbReference>
<dbReference type="PANTHER" id="PTHR11365:SF10">
    <property type="entry name" value="HYDANTOINASE_OXOPROLINASE"/>
    <property type="match status" value="1"/>
</dbReference>
<dbReference type="InterPro" id="IPR008040">
    <property type="entry name" value="Hydant_A_N"/>
</dbReference>
<accession>A0A381XBK5</accession>
<evidence type="ECO:0000313" key="3">
    <source>
        <dbReference type="EMBL" id="SVA62129.1"/>
    </source>
</evidence>
<feature type="domain" description="Hydantoinase/oxoprolinase N-terminal" evidence="2">
    <location>
        <begin position="6"/>
        <end position="173"/>
    </location>
</feature>
<name>A0A381XBK5_9ZZZZ</name>
<dbReference type="GO" id="GO:0016787">
    <property type="term" value="F:hydrolase activity"/>
    <property type="evidence" value="ECO:0007669"/>
    <property type="project" value="InterPro"/>
</dbReference>
<feature type="domain" description="Hydantoinase A/oxoprolinase" evidence="1">
    <location>
        <begin position="193"/>
        <end position="360"/>
    </location>
</feature>
<evidence type="ECO:0000259" key="1">
    <source>
        <dbReference type="Pfam" id="PF01968"/>
    </source>
</evidence>
<dbReference type="SUPFAM" id="SSF53067">
    <property type="entry name" value="Actin-like ATPase domain"/>
    <property type="match status" value="2"/>
</dbReference>
<proteinExistence type="predicted"/>
<dbReference type="EMBL" id="UINC01014592">
    <property type="protein sequence ID" value="SVA62129.1"/>
    <property type="molecule type" value="Genomic_DNA"/>
</dbReference>
<dbReference type="Pfam" id="PF05378">
    <property type="entry name" value="Hydant_A_N"/>
    <property type="match status" value="1"/>
</dbReference>
<dbReference type="Pfam" id="PF01968">
    <property type="entry name" value="Hydantoinase_A"/>
    <property type="match status" value="1"/>
</dbReference>
<dbReference type="PANTHER" id="PTHR11365">
    <property type="entry name" value="5-OXOPROLINASE RELATED"/>
    <property type="match status" value="1"/>
</dbReference>
<dbReference type="InterPro" id="IPR002821">
    <property type="entry name" value="Hydantoinase_A"/>
</dbReference>
<organism evidence="3">
    <name type="scientific">marine metagenome</name>
    <dbReference type="NCBI Taxonomy" id="408172"/>
    <lineage>
        <taxon>unclassified sequences</taxon>
        <taxon>metagenomes</taxon>
        <taxon>ecological metagenomes</taxon>
    </lineage>
</organism>